<evidence type="ECO:0000313" key="4">
    <source>
        <dbReference type="Proteomes" id="UP001176961"/>
    </source>
</evidence>
<reference evidence="3" key="1">
    <citation type="submission" date="2023-07" db="EMBL/GenBank/DDBJ databases">
        <authorList>
            <consortium name="CYATHOMIX"/>
        </authorList>
    </citation>
    <scope>NUCLEOTIDE SEQUENCE</scope>
    <source>
        <strain evidence="3">N/A</strain>
    </source>
</reference>
<dbReference type="EMBL" id="CATQJL010000001">
    <property type="protein sequence ID" value="CAJ0589045.1"/>
    <property type="molecule type" value="Genomic_DNA"/>
</dbReference>
<dbReference type="CDD" id="cd00519">
    <property type="entry name" value="Lipase_3"/>
    <property type="match status" value="1"/>
</dbReference>
<feature type="domain" description="Fungal lipase-type" evidence="1">
    <location>
        <begin position="293"/>
        <end position="404"/>
    </location>
</feature>
<evidence type="ECO:0000259" key="1">
    <source>
        <dbReference type="Pfam" id="PF01764"/>
    </source>
</evidence>
<gene>
    <name evidence="3" type="ORF">CYNAS_LOCUS1028</name>
</gene>
<dbReference type="PANTHER" id="PTHR45908:SF11">
    <property type="entry name" value="FUNGAL LIPASE-LIKE DOMAIN-CONTAINING PROTEIN"/>
    <property type="match status" value="1"/>
</dbReference>
<dbReference type="Gene3D" id="3.40.50.1820">
    <property type="entry name" value="alpha/beta hydrolase"/>
    <property type="match status" value="1"/>
</dbReference>
<keyword evidence="4" id="KW-1185">Reference proteome</keyword>
<proteinExistence type="predicted"/>
<name>A0AA36GJJ9_CYLNA</name>
<dbReference type="Pfam" id="PF24824">
    <property type="entry name" value="PH_SPT16"/>
    <property type="match status" value="1"/>
</dbReference>
<evidence type="ECO:0008006" key="5">
    <source>
        <dbReference type="Google" id="ProtNLM"/>
    </source>
</evidence>
<evidence type="ECO:0000259" key="2">
    <source>
        <dbReference type="Pfam" id="PF24824"/>
    </source>
</evidence>
<dbReference type="InterPro" id="IPR029058">
    <property type="entry name" value="AB_hydrolase_fold"/>
</dbReference>
<dbReference type="PANTHER" id="PTHR45908">
    <property type="entry name" value="PROTEIN CBG11750-RELATED"/>
    <property type="match status" value="1"/>
</dbReference>
<dbReference type="GO" id="GO:0006629">
    <property type="term" value="P:lipid metabolic process"/>
    <property type="evidence" value="ECO:0007669"/>
    <property type="project" value="InterPro"/>
</dbReference>
<dbReference type="SUPFAM" id="SSF53474">
    <property type="entry name" value="alpha/beta-Hydrolases"/>
    <property type="match status" value="1"/>
</dbReference>
<evidence type="ECO:0000313" key="3">
    <source>
        <dbReference type="EMBL" id="CAJ0589045.1"/>
    </source>
</evidence>
<feature type="domain" description="FACT complex subunit SPT16 PH-like" evidence="2">
    <location>
        <begin position="54"/>
        <end position="122"/>
    </location>
</feature>
<accession>A0AA36GJJ9</accession>
<dbReference type="InterPro" id="IPR056595">
    <property type="entry name" value="Fact-SPT16_PH"/>
</dbReference>
<sequence length="478" mass="55481">MEGKHRPPKFCAICHLYFKRNGTHRNVVGKLSEDDEKIVKRWVELERGKSAYRLAMRFVRPNIIAERISSSLKAHINGFRYSSLHGNRIDVLYNNIKLAFFQPCDNDMIILLHFNLKHPVLWEPFLQRRKVKGPGLRRLQNDEPPMKMQGPTLRRLRGMSLRYPKRLGIDLSMLRIFSLLCVLILVIAQDLDQCTQCLNQSQTWCPSTKTCEAKTTKCKTPITRALNCPRLPDPAYAYNETFARYYITPIVAAVFAKSPEPCLKAQVPHVSYYKNVHVKCALDVPDLSSHKVAFFDNGYLFKYFHDAFFFLWNGGLEQQVRTLKYQYPDYKVYITGHSLGASIASITAAYLVKWDMWDPKDVKLITYGQPRTGDYDFAVWQSATFPYSYRVVHHRDPVPHVPPRLGPDNVFHHRYEVWYNNDMAVGQPYTICQEADGDYCSNTAINGEFEEHMWYFDKNIGDWGEKGCPSNYTSTKRS</sequence>
<protein>
    <recommendedName>
        <fullName evidence="5">Fungal lipase-like domain-containing protein</fullName>
    </recommendedName>
</protein>
<dbReference type="InterPro" id="IPR002921">
    <property type="entry name" value="Fungal_lipase-type"/>
</dbReference>
<dbReference type="AlphaFoldDB" id="A0AA36GJJ9"/>
<organism evidence="3 4">
    <name type="scientific">Cylicocyclus nassatus</name>
    <name type="common">Nematode worm</name>
    <dbReference type="NCBI Taxonomy" id="53992"/>
    <lineage>
        <taxon>Eukaryota</taxon>
        <taxon>Metazoa</taxon>
        <taxon>Ecdysozoa</taxon>
        <taxon>Nematoda</taxon>
        <taxon>Chromadorea</taxon>
        <taxon>Rhabditida</taxon>
        <taxon>Rhabditina</taxon>
        <taxon>Rhabditomorpha</taxon>
        <taxon>Strongyloidea</taxon>
        <taxon>Strongylidae</taxon>
        <taxon>Cylicocyclus</taxon>
    </lineage>
</organism>
<comment type="caution">
    <text evidence="3">The sequence shown here is derived from an EMBL/GenBank/DDBJ whole genome shotgun (WGS) entry which is preliminary data.</text>
</comment>
<dbReference type="Gene3D" id="2.30.29.150">
    <property type="match status" value="1"/>
</dbReference>
<dbReference type="Proteomes" id="UP001176961">
    <property type="component" value="Unassembled WGS sequence"/>
</dbReference>
<dbReference type="Pfam" id="PF01764">
    <property type="entry name" value="Lipase_3"/>
    <property type="match status" value="1"/>
</dbReference>